<gene>
    <name evidence="1" type="ORF">Tci_680652</name>
</gene>
<sequence length="30" mass="3187">DIFKSVSIDVRSETVRESSIAGSAGIMTVM</sequence>
<name>A0A699KWQ6_TANCI</name>
<organism evidence="1">
    <name type="scientific">Tanacetum cinerariifolium</name>
    <name type="common">Dalmatian daisy</name>
    <name type="synonym">Chrysanthemum cinerariifolium</name>
    <dbReference type="NCBI Taxonomy" id="118510"/>
    <lineage>
        <taxon>Eukaryota</taxon>
        <taxon>Viridiplantae</taxon>
        <taxon>Streptophyta</taxon>
        <taxon>Embryophyta</taxon>
        <taxon>Tracheophyta</taxon>
        <taxon>Spermatophyta</taxon>
        <taxon>Magnoliopsida</taxon>
        <taxon>eudicotyledons</taxon>
        <taxon>Gunneridae</taxon>
        <taxon>Pentapetalae</taxon>
        <taxon>asterids</taxon>
        <taxon>campanulids</taxon>
        <taxon>Asterales</taxon>
        <taxon>Asteraceae</taxon>
        <taxon>Asteroideae</taxon>
        <taxon>Anthemideae</taxon>
        <taxon>Anthemidinae</taxon>
        <taxon>Tanacetum</taxon>
    </lineage>
</organism>
<accession>A0A699KWQ6</accession>
<dbReference type="EMBL" id="BKCJ010549145">
    <property type="protein sequence ID" value="GFB08681.1"/>
    <property type="molecule type" value="Genomic_DNA"/>
</dbReference>
<protein>
    <submittedName>
        <fullName evidence="1">Uncharacterized protein</fullName>
    </submittedName>
</protein>
<feature type="non-terminal residue" evidence="1">
    <location>
        <position position="1"/>
    </location>
</feature>
<proteinExistence type="predicted"/>
<reference evidence="1" key="1">
    <citation type="journal article" date="2019" name="Sci. Rep.">
        <title>Draft genome of Tanacetum cinerariifolium, the natural source of mosquito coil.</title>
        <authorList>
            <person name="Yamashiro T."/>
            <person name="Shiraishi A."/>
            <person name="Satake H."/>
            <person name="Nakayama K."/>
        </authorList>
    </citation>
    <scope>NUCLEOTIDE SEQUENCE</scope>
</reference>
<evidence type="ECO:0000313" key="1">
    <source>
        <dbReference type="EMBL" id="GFB08681.1"/>
    </source>
</evidence>
<dbReference type="AlphaFoldDB" id="A0A699KWQ6"/>
<comment type="caution">
    <text evidence="1">The sequence shown here is derived from an EMBL/GenBank/DDBJ whole genome shotgun (WGS) entry which is preliminary data.</text>
</comment>